<dbReference type="InterPro" id="IPR029058">
    <property type="entry name" value="AB_hydrolase_fold"/>
</dbReference>
<dbReference type="Pfam" id="PF05057">
    <property type="entry name" value="DUF676"/>
    <property type="match status" value="1"/>
</dbReference>
<sequence>MFSKLKRKAEETSRGRSSKRKSRNILFLHGLTGHRDKTWTAEKQSEPWPKTLLSTDIVDARIITYGYDADVVHWTKPAGQNTVREHARNLIGDFAHTRRKTQSTGRPIIFVAHSLGGLVCQDALLVCDRASEKYQRDILSSTRGVVFLGTPHAGSDFQKYASAVAKIVNLCLVRTNRNILEVLNGRSEVLANIKNDFFAMVRTRMENGLPTMRLHAFVEELPVTALGYRVVTPDSAMIPGYNSTTIYADHMGMTKFATKADKGYQRVSGILDGWVSELRVPEGTM</sequence>
<dbReference type="PANTHER" id="PTHR48182:SF2">
    <property type="entry name" value="PROTEIN SERAC1"/>
    <property type="match status" value="1"/>
</dbReference>
<evidence type="ECO:0000256" key="6">
    <source>
        <dbReference type="ARBA" id="ARBA00023128"/>
    </source>
</evidence>
<keyword evidence="11" id="KW-1185">Reference proteome</keyword>
<keyword evidence="6" id="KW-0496">Mitochondrion</keyword>
<evidence type="ECO:0000259" key="9">
    <source>
        <dbReference type="Pfam" id="PF05057"/>
    </source>
</evidence>
<protein>
    <recommendedName>
        <fullName evidence="9">DUF676 domain-containing protein</fullName>
    </recommendedName>
</protein>
<dbReference type="GO" id="GO:0016020">
    <property type="term" value="C:membrane"/>
    <property type="evidence" value="ECO:0007669"/>
    <property type="project" value="UniProtKB-SubCell"/>
</dbReference>
<keyword evidence="7" id="KW-0472">Membrane</keyword>
<dbReference type="SUPFAM" id="SSF53474">
    <property type="entry name" value="alpha/beta-Hydrolases"/>
    <property type="match status" value="1"/>
</dbReference>
<evidence type="ECO:0000313" key="11">
    <source>
        <dbReference type="Proteomes" id="UP000250140"/>
    </source>
</evidence>
<dbReference type="Proteomes" id="UP000250140">
    <property type="component" value="Unassembled WGS sequence"/>
</dbReference>
<accession>A0A8E2JUT7</accession>
<feature type="domain" description="DUF676" evidence="9">
    <location>
        <begin position="26"/>
        <end position="161"/>
    </location>
</feature>
<comment type="subcellular location">
    <subcellularLocation>
        <location evidence="2">Endoplasmic reticulum</location>
    </subcellularLocation>
    <subcellularLocation>
        <location evidence="3">Membrane</location>
    </subcellularLocation>
    <subcellularLocation>
        <location evidence="1">Mitochondrion</location>
    </subcellularLocation>
</comment>
<dbReference type="Gene3D" id="3.40.50.1820">
    <property type="entry name" value="alpha/beta hydrolase"/>
    <property type="match status" value="1"/>
</dbReference>
<dbReference type="OrthoDB" id="427518at2759"/>
<dbReference type="PANTHER" id="PTHR48182">
    <property type="entry name" value="PROTEIN SERAC1"/>
    <property type="match status" value="1"/>
</dbReference>
<dbReference type="GO" id="GO:0005739">
    <property type="term" value="C:mitochondrion"/>
    <property type="evidence" value="ECO:0007669"/>
    <property type="project" value="UniProtKB-SubCell"/>
</dbReference>
<evidence type="ECO:0000256" key="1">
    <source>
        <dbReference type="ARBA" id="ARBA00004173"/>
    </source>
</evidence>
<evidence type="ECO:0000313" key="10">
    <source>
        <dbReference type="EMBL" id="OCL10293.1"/>
    </source>
</evidence>
<evidence type="ECO:0000256" key="3">
    <source>
        <dbReference type="ARBA" id="ARBA00004370"/>
    </source>
</evidence>
<dbReference type="InterPro" id="IPR052374">
    <property type="entry name" value="SERAC1"/>
</dbReference>
<organism evidence="10 11">
    <name type="scientific">Glonium stellatum</name>
    <dbReference type="NCBI Taxonomy" id="574774"/>
    <lineage>
        <taxon>Eukaryota</taxon>
        <taxon>Fungi</taxon>
        <taxon>Dikarya</taxon>
        <taxon>Ascomycota</taxon>
        <taxon>Pezizomycotina</taxon>
        <taxon>Dothideomycetes</taxon>
        <taxon>Pleosporomycetidae</taxon>
        <taxon>Gloniales</taxon>
        <taxon>Gloniaceae</taxon>
        <taxon>Glonium</taxon>
    </lineage>
</organism>
<comment type="similarity">
    <text evidence="4">Belongs to the putative lipase ROG1 family.</text>
</comment>
<feature type="region of interest" description="Disordered" evidence="8">
    <location>
        <begin position="1"/>
        <end position="20"/>
    </location>
</feature>
<evidence type="ECO:0000256" key="8">
    <source>
        <dbReference type="SAM" id="MobiDB-lite"/>
    </source>
</evidence>
<keyword evidence="5" id="KW-0256">Endoplasmic reticulum</keyword>
<name>A0A8E2JUT7_9PEZI</name>
<dbReference type="AlphaFoldDB" id="A0A8E2JUT7"/>
<evidence type="ECO:0000256" key="2">
    <source>
        <dbReference type="ARBA" id="ARBA00004240"/>
    </source>
</evidence>
<gene>
    <name evidence="10" type="ORF">AOQ84DRAFT_430924</name>
</gene>
<evidence type="ECO:0000256" key="5">
    <source>
        <dbReference type="ARBA" id="ARBA00022824"/>
    </source>
</evidence>
<evidence type="ECO:0000256" key="4">
    <source>
        <dbReference type="ARBA" id="ARBA00007920"/>
    </source>
</evidence>
<proteinExistence type="inferred from homology"/>
<dbReference type="EMBL" id="KV749271">
    <property type="protein sequence ID" value="OCL10293.1"/>
    <property type="molecule type" value="Genomic_DNA"/>
</dbReference>
<dbReference type="GO" id="GO:0005783">
    <property type="term" value="C:endoplasmic reticulum"/>
    <property type="evidence" value="ECO:0007669"/>
    <property type="project" value="UniProtKB-SubCell"/>
</dbReference>
<dbReference type="InterPro" id="IPR007751">
    <property type="entry name" value="DUF676_lipase-like"/>
</dbReference>
<reference evidence="10 11" key="1">
    <citation type="journal article" date="2016" name="Nat. Commun.">
        <title>Ectomycorrhizal ecology is imprinted in the genome of the dominant symbiotic fungus Cenococcum geophilum.</title>
        <authorList>
            <consortium name="DOE Joint Genome Institute"/>
            <person name="Peter M."/>
            <person name="Kohler A."/>
            <person name="Ohm R.A."/>
            <person name="Kuo A."/>
            <person name="Krutzmann J."/>
            <person name="Morin E."/>
            <person name="Arend M."/>
            <person name="Barry K.W."/>
            <person name="Binder M."/>
            <person name="Choi C."/>
            <person name="Clum A."/>
            <person name="Copeland A."/>
            <person name="Grisel N."/>
            <person name="Haridas S."/>
            <person name="Kipfer T."/>
            <person name="LaButti K."/>
            <person name="Lindquist E."/>
            <person name="Lipzen A."/>
            <person name="Maire R."/>
            <person name="Meier B."/>
            <person name="Mihaltcheva S."/>
            <person name="Molinier V."/>
            <person name="Murat C."/>
            <person name="Poggeler S."/>
            <person name="Quandt C.A."/>
            <person name="Sperisen C."/>
            <person name="Tritt A."/>
            <person name="Tisserant E."/>
            <person name="Crous P.W."/>
            <person name="Henrissat B."/>
            <person name="Nehls U."/>
            <person name="Egli S."/>
            <person name="Spatafora J.W."/>
            <person name="Grigoriev I.V."/>
            <person name="Martin F.M."/>
        </authorList>
    </citation>
    <scope>NUCLEOTIDE SEQUENCE [LARGE SCALE GENOMIC DNA]</scope>
    <source>
        <strain evidence="10 11">CBS 207.34</strain>
    </source>
</reference>
<evidence type="ECO:0000256" key="7">
    <source>
        <dbReference type="ARBA" id="ARBA00023136"/>
    </source>
</evidence>